<gene>
    <name evidence="3" type="ORF">HRbin17_00347</name>
</gene>
<name>A0A2H5X9I1_9BACT</name>
<dbReference type="Gene3D" id="1.10.10.1320">
    <property type="entry name" value="Anti-sigma factor, zinc-finger domain"/>
    <property type="match status" value="1"/>
</dbReference>
<organism evidence="3 4">
    <name type="scientific">Candidatus Fervidibacter japonicus</name>
    <dbReference type="NCBI Taxonomy" id="2035412"/>
    <lineage>
        <taxon>Bacteria</taxon>
        <taxon>Candidatus Fervidibacterota</taxon>
        <taxon>Candidatus Fervidibacter</taxon>
    </lineage>
</organism>
<dbReference type="InterPro" id="IPR041916">
    <property type="entry name" value="Anti_sigma_zinc_sf"/>
</dbReference>
<proteinExistence type="predicted"/>
<reference evidence="4" key="1">
    <citation type="submission" date="2017-09" db="EMBL/GenBank/DDBJ databases">
        <title>Metaegenomics of thermophilic ammonia-oxidizing enrichment culture.</title>
        <authorList>
            <person name="Kato S."/>
            <person name="Suzuki K."/>
        </authorList>
    </citation>
    <scope>NUCLEOTIDE SEQUENCE [LARGE SCALE GENOMIC DNA]</scope>
</reference>
<dbReference type="AlphaFoldDB" id="A0A2H5X9I1"/>
<dbReference type="Proteomes" id="UP000236173">
    <property type="component" value="Unassembled WGS sequence"/>
</dbReference>
<sequence length="161" mass="18567">MRCEQSRRWMSLALDNLLTDEQMAHLRRHLTECVGCRAEWRLLRMVQKAMVTTPPAPMPYDLVPIVMERVRALRREQPRTSGLSRWMGGRYWRWVMATALPLVVCITLWGLRWRHDTHRLPDNFYLSAHVVNAARTTAAPAFAPISLALSSVQFAAGDEEP</sequence>
<keyword evidence="1" id="KW-0472">Membrane</keyword>
<dbReference type="InterPro" id="IPR027383">
    <property type="entry name" value="Znf_put"/>
</dbReference>
<evidence type="ECO:0000313" key="3">
    <source>
        <dbReference type="EMBL" id="GBC97852.1"/>
    </source>
</evidence>
<evidence type="ECO:0000256" key="1">
    <source>
        <dbReference type="SAM" id="Phobius"/>
    </source>
</evidence>
<dbReference type="EMBL" id="BEHT01000003">
    <property type="protein sequence ID" value="GBC97852.1"/>
    <property type="molecule type" value="Genomic_DNA"/>
</dbReference>
<evidence type="ECO:0000259" key="2">
    <source>
        <dbReference type="Pfam" id="PF13490"/>
    </source>
</evidence>
<comment type="caution">
    <text evidence="3">The sequence shown here is derived from an EMBL/GenBank/DDBJ whole genome shotgun (WGS) entry which is preliminary data.</text>
</comment>
<evidence type="ECO:0000313" key="4">
    <source>
        <dbReference type="Proteomes" id="UP000236173"/>
    </source>
</evidence>
<accession>A0A2H5X9I1</accession>
<keyword evidence="1" id="KW-0812">Transmembrane</keyword>
<keyword evidence="1" id="KW-1133">Transmembrane helix</keyword>
<protein>
    <recommendedName>
        <fullName evidence="2">Putative zinc-finger domain-containing protein</fullName>
    </recommendedName>
</protein>
<dbReference type="Pfam" id="PF13490">
    <property type="entry name" value="zf-HC2"/>
    <property type="match status" value="1"/>
</dbReference>
<feature type="domain" description="Putative zinc-finger" evidence="2">
    <location>
        <begin position="3"/>
        <end position="37"/>
    </location>
</feature>
<feature type="transmembrane region" description="Helical" evidence="1">
    <location>
        <begin position="91"/>
        <end position="111"/>
    </location>
</feature>